<dbReference type="Pfam" id="PF01565">
    <property type="entry name" value="FAD_binding_4"/>
    <property type="match status" value="1"/>
</dbReference>
<gene>
    <name evidence="8" type="ORF">Sjap_015123</name>
</gene>
<dbReference type="InterPro" id="IPR016167">
    <property type="entry name" value="FAD-bd_PCMH_sub1"/>
</dbReference>
<dbReference type="InterPro" id="IPR012951">
    <property type="entry name" value="BBE"/>
</dbReference>
<dbReference type="InterPro" id="IPR006094">
    <property type="entry name" value="Oxid_FAD_bind_N"/>
</dbReference>
<keyword evidence="6" id="KW-0325">Glycoprotein</keyword>
<organism evidence="8 9">
    <name type="scientific">Stephania japonica</name>
    <dbReference type="NCBI Taxonomy" id="461633"/>
    <lineage>
        <taxon>Eukaryota</taxon>
        <taxon>Viridiplantae</taxon>
        <taxon>Streptophyta</taxon>
        <taxon>Embryophyta</taxon>
        <taxon>Tracheophyta</taxon>
        <taxon>Spermatophyta</taxon>
        <taxon>Magnoliopsida</taxon>
        <taxon>Ranunculales</taxon>
        <taxon>Menispermaceae</taxon>
        <taxon>Menispermoideae</taxon>
        <taxon>Cissampelideae</taxon>
        <taxon>Stephania</taxon>
    </lineage>
</organism>
<feature type="domain" description="FAD-binding PCMH-type" evidence="7">
    <location>
        <begin position="55"/>
        <end position="229"/>
    </location>
</feature>
<comment type="similarity">
    <text evidence="2">Belongs to the oxygen-dependent FAD-linked oxidoreductase family.</text>
</comment>
<dbReference type="SUPFAM" id="SSF56176">
    <property type="entry name" value="FAD-binding/transporter-associated domain-like"/>
    <property type="match status" value="1"/>
</dbReference>
<evidence type="ECO:0000256" key="5">
    <source>
        <dbReference type="ARBA" id="ARBA00022827"/>
    </source>
</evidence>
<name>A0AAP0IK46_9MAGN</name>
<evidence type="ECO:0000256" key="1">
    <source>
        <dbReference type="ARBA" id="ARBA00001974"/>
    </source>
</evidence>
<dbReference type="GO" id="GO:0071949">
    <property type="term" value="F:FAD binding"/>
    <property type="evidence" value="ECO:0007669"/>
    <property type="project" value="InterPro"/>
</dbReference>
<evidence type="ECO:0000256" key="3">
    <source>
        <dbReference type="ARBA" id="ARBA00022630"/>
    </source>
</evidence>
<keyword evidence="3" id="KW-0285">Flavoprotein</keyword>
<dbReference type="Gene3D" id="3.30.465.10">
    <property type="match status" value="1"/>
</dbReference>
<dbReference type="PROSITE" id="PS51387">
    <property type="entry name" value="FAD_PCMH"/>
    <property type="match status" value="1"/>
</dbReference>
<sequence length="522" mass="59245">MSSSSTSSIPSVEQFRRCLSLQYPSIPIYTPNDPRYLPILEASIQNLRFCPSSTQKMQPLVIVTPLQDSHVQATVICCKKFKLELKVRSNGHDYEGISYASDVPFVMLDLFLMNSIKVDVEEGSAWVQAGATLGELYYTIANESEDYGFPAGICPTVGVGGHISGGGFGTMTRKYGLAADNILDARLVDVNGEILNKTSMGDDLFWAIRGGGGANFGVVLSWKVKLVPVPKNVTVFTLTRDLEHGATSLVHKWQQIAHNLPEDLYIKVLLDRANEGKDEDSRTIIATFQSLFLGKVEQLLHIMEQCFPELNLKSKECEKLSWIQSVLYFAGFDPYGPREVLLVRTLKRTQTRRRFFKSKSDYVKKPLSETELEGIWKIYYDPRVEVPHMLWVPGGGVMSAIPPSQIPYPHRRNTYAIEYMAFWDEHGNDAENENINWVRRLYGYMEPYVSKEPREAYINFRDLDLGESKDGNATYEQAKAWGIKYFMGNFDRLVKVKTEVDPDNFFRNEQNIPVNPHFGEHA</sequence>
<keyword evidence="9" id="KW-1185">Reference proteome</keyword>
<comment type="cofactor">
    <cofactor evidence="1">
        <name>FAD</name>
        <dbReference type="ChEBI" id="CHEBI:57692"/>
    </cofactor>
</comment>
<evidence type="ECO:0000313" key="8">
    <source>
        <dbReference type="EMBL" id="KAK9116176.1"/>
    </source>
</evidence>
<dbReference type="EMBL" id="JBBNAE010000006">
    <property type="protein sequence ID" value="KAK9116176.1"/>
    <property type="molecule type" value="Genomic_DNA"/>
</dbReference>
<dbReference type="InterPro" id="IPR016169">
    <property type="entry name" value="FAD-bd_PCMH_sub2"/>
</dbReference>
<dbReference type="Gene3D" id="3.30.43.10">
    <property type="entry name" value="Uridine Diphospho-n-acetylenolpyruvylglucosamine Reductase, domain 2"/>
    <property type="match status" value="1"/>
</dbReference>
<dbReference type="InterPro" id="IPR036318">
    <property type="entry name" value="FAD-bd_PCMH-like_sf"/>
</dbReference>
<dbReference type="GO" id="GO:0016491">
    <property type="term" value="F:oxidoreductase activity"/>
    <property type="evidence" value="ECO:0007669"/>
    <property type="project" value="InterPro"/>
</dbReference>
<dbReference type="AlphaFoldDB" id="A0AAP0IK46"/>
<dbReference type="Gene3D" id="3.40.462.20">
    <property type="match status" value="1"/>
</dbReference>
<dbReference type="Proteomes" id="UP001417504">
    <property type="component" value="Unassembled WGS sequence"/>
</dbReference>
<evidence type="ECO:0000313" key="9">
    <source>
        <dbReference type="Proteomes" id="UP001417504"/>
    </source>
</evidence>
<reference evidence="8 9" key="1">
    <citation type="submission" date="2024-01" db="EMBL/GenBank/DDBJ databases">
        <title>Genome assemblies of Stephania.</title>
        <authorList>
            <person name="Yang L."/>
        </authorList>
    </citation>
    <scope>NUCLEOTIDE SEQUENCE [LARGE SCALE GENOMIC DNA]</scope>
    <source>
        <strain evidence="8">QJT</strain>
        <tissue evidence="8">Leaf</tissue>
    </source>
</reference>
<dbReference type="Pfam" id="PF08031">
    <property type="entry name" value="BBE"/>
    <property type="match status" value="1"/>
</dbReference>
<evidence type="ECO:0000256" key="6">
    <source>
        <dbReference type="ARBA" id="ARBA00023180"/>
    </source>
</evidence>
<accession>A0AAP0IK46</accession>
<keyword evidence="5" id="KW-0274">FAD</keyword>
<evidence type="ECO:0000256" key="2">
    <source>
        <dbReference type="ARBA" id="ARBA00005466"/>
    </source>
</evidence>
<proteinExistence type="inferred from homology"/>
<comment type="caution">
    <text evidence="8">The sequence shown here is derived from an EMBL/GenBank/DDBJ whole genome shotgun (WGS) entry which is preliminary data.</text>
</comment>
<keyword evidence="4" id="KW-0732">Signal</keyword>
<dbReference type="InterPro" id="IPR016166">
    <property type="entry name" value="FAD-bd_PCMH"/>
</dbReference>
<evidence type="ECO:0000259" key="7">
    <source>
        <dbReference type="PROSITE" id="PS51387"/>
    </source>
</evidence>
<protein>
    <recommendedName>
        <fullName evidence="7">FAD-binding PCMH-type domain-containing protein</fullName>
    </recommendedName>
</protein>
<evidence type="ECO:0000256" key="4">
    <source>
        <dbReference type="ARBA" id="ARBA00022729"/>
    </source>
</evidence>
<dbReference type="PANTHER" id="PTHR32448">
    <property type="entry name" value="OS08G0158400 PROTEIN"/>
    <property type="match status" value="1"/>
</dbReference>